<protein>
    <recommendedName>
        <fullName evidence="3">pectinesterase</fullName>
        <ecNumber evidence="3">3.1.1.11</ecNumber>
    </recommendedName>
</protein>
<keyword evidence="6" id="KW-0732">Signal</keyword>
<dbReference type="HOGENOM" id="CLU_012243_2_0_1"/>
<dbReference type="Pfam" id="PF01095">
    <property type="entry name" value="Pectinesterase"/>
    <property type="match status" value="1"/>
</dbReference>
<dbReference type="Proteomes" id="UP000053259">
    <property type="component" value="Unassembled WGS sequence"/>
</dbReference>
<dbReference type="FunFam" id="2.160.20.10:FF:000045">
    <property type="entry name" value="Pectin methylesterase family protein"/>
    <property type="match status" value="1"/>
</dbReference>
<comment type="similarity">
    <text evidence="2">Belongs to the pectinesterase family.</text>
</comment>
<dbReference type="GeneID" id="27316394"/>
<dbReference type="AlphaFoldDB" id="A0A0D2ALU2"/>
<evidence type="ECO:0000259" key="7">
    <source>
        <dbReference type="Pfam" id="PF01095"/>
    </source>
</evidence>
<dbReference type="InterPro" id="IPR012334">
    <property type="entry name" value="Pectin_lyas_fold"/>
</dbReference>
<keyword evidence="9" id="KW-1185">Reference proteome</keyword>
<feature type="signal peptide" evidence="6">
    <location>
        <begin position="1"/>
        <end position="17"/>
    </location>
</feature>
<evidence type="ECO:0000256" key="6">
    <source>
        <dbReference type="SAM" id="SignalP"/>
    </source>
</evidence>
<proteinExistence type="inferred from homology"/>
<comment type="pathway">
    <text evidence="1">Glycan metabolism; pectin degradation; 2-dehydro-3-deoxy-D-gluconate from pectin: step 1/5.</text>
</comment>
<dbReference type="GO" id="GO:0045490">
    <property type="term" value="P:pectin catabolic process"/>
    <property type="evidence" value="ECO:0007669"/>
    <property type="project" value="UniProtKB-UniPathway"/>
</dbReference>
<sequence>MYLSLFILSALVPLGATAPSRFVKKGQTFSSSTPKPATSFAECQRNTCDDPLLGCPKGTLYVSQTSSKADFSSIQAAIESLPNDNSTQYILIAPGNYTEQLNVTRPGPLRLLGVSDRPYLGKSYSDVSSDTDHSNGVTVIWAKSNTDNTGLSVDNAVTSVLTVAPTYDASLTGSGPTGFAVPEDTPFGNTDFRAYNIDFRNVYSEYSSGPALTVGVSYANAGFYSCGFYSYQDTVYVGKLGNAYFYDTIVAGQTDFLYGFGTAWIEESTLALRGCGGGITAWKGTNTTFTNKYGVYISNSHVIAANSSIAPSIKGKCALGRPWNAQHRSIFVDTYLDASILPAGYIEWSSTDPRINNYTLMAVYEDYGPGYNISAIEAHSNITTVLNSKTYAPYSSPSKVFLTEDGVPGDSKWIDSSVFRA</sequence>
<dbReference type="InterPro" id="IPR000070">
    <property type="entry name" value="Pectinesterase_cat"/>
</dbReference>
<keyword evidence="5" id="KW-0063">Aspartyl esterase</keyword>
<dbReference type="OrthoDB" id="2019149at2759"/>
<organism evidence="8 9">
    <name type="scientific">Verruconis gallopava</name>
    <dbReference type="NCBI Taxonomy" id="253628"/>
    <lineage>
        <taxon>Eukaryota</taxon>
        <taxon>Fungi</taxon>
        <taxon>Dikarya</taxon>
        <taxon>Ascomycota</taxon>
        <taxon>Pezizomycotina</taxon>
        <taxon>Dothideomycetes</taxon>
        <taxon>Pleosporomycetidae</taxon>
        <taxon>Venturiales</taxon>
        <taxon>Sympoventuriaceae</taxon>
        <taxon>Verruconis</taxon>
    </lineage>
</organism>
<feature type="chain" id="PRO_5011115417" description="pectinesterase" evidence="6">
    <location>
        <begin position="18"/>
        <end position="421"/>
    </location>
</feature>
<reference evidence="8 9" key="1">
    <citation type="submission" date="2015-01" db="EMBL/GenBank/DDBJ databases">
        <title>The Genome Sequence of Ochroconis gallopava CBS43764.</title>
        <authorList>
            <consortium name="The Broad Institute Genomics Platform"/>
            <person name="Cuomo C."/>
            <person name="de Hoog S."/>
            <person name="Gorbushina A."/>
            <person name="Stielow B."/>
            <person name="Teixiera M."/>
            <person name="Abouelleil A."/>
            <person name="Chapman S.B."/>
            <person name="Priest M."/>
            <person name="Young S.K."/>
            <person name="Wortman J."/>
            <person name="Nusbaum C."/>
            <person name="Birren B."/>
        </authorList>
    </citation>
    <scope>NUCLEOTIDE SEQUENCE [LARGE SCALE GENOMIC DNA]</scope>
    <source>
        <strain evidence="8 9">CBS 43764</strain>
    </source>
</reference>
<evidence type="ECO:0000256" key="4">
    <source>
        <dbReference type="ARBA" id="ARBA00022801"/>
    </source>
</evidence>
<dbReference type="VEuPathDB" id="FungiDB:PV09_08421"/>
<dbReference type="PANTHER" id="PTHR31321">
    <property type="entry name" value="ACYL-COA THIOESTER HYDROLASE YBHC-RELATED"/>
    <property type="match status" value="1"/>
</dbReference>
<evidence type="ECO:0000313" key="9">
    <source>
        <dbReference type="Proteomes" id="UP000053259"/>
    </source>
</evidence>
<evidence type="ECO:0000256" key="5">
    <source>
        <dbReference type="ARBA" id="ARBA00023085"/>
    </source>
</evidence>
<evidence type="ECO:0000256" key="3">
    <source>
        <dbReference type="ARBA" id="ARBA00013229"/>
    </source>
</evidence>
<accession>A0A0D2ALU2</accession>
<dbReference type="GO" id="GO:0030599">
    <property type="term" value="F:pectinesterase activity"/>
    <property type="evidence" value="ECO:0007669"/>
    <property type="project" value="UniProtKB-EC"/>
</dbReference>
<feature type="domain" description="Pectinesterase catalytic" evidence="7">
    <location>
        <begin position="190"/>
        <end position="393"/>
    </location>
</feature>
<evidence type="ECO:0000313" key="8">
    <source>
        <dbReference type="EMBL" id="KIW00079.1"/>
    </source>
</evidence>
<dbReference type="UniPathway" id="UPA00545">
    <property type="reaction ID" value="UER00823"/>
</dbReference>
<dbReference type="EC" id="3.1.1.11" evidence="3"/>
<keyword evidence="4" id="KW-0378">Hydrolase</keyword>
<evidence type="ECO:0000256" key="1">
    <source>
        <dbReference type="ARBA" id="ARBA00005184"/>
    </source>
</evidence>
<name>A0A0D2ALU2_9PEZI</name>
<dbReference type="EMBL" id="KN847568">
    <property type="protein sequence ID" value="KIW00079.1"/>
    <property type="molecule type" value="Genomic_DNA"/>
</dbReference>
<dbReference type="RefSeq" id="XP_016209948.1">
    <property type="nucleotide sequence ID" value="XM_016362313.1"/>
</dbReference>
<dbReference type="STRING" id="253628.A0A0D2ALU2"/>
<evidence type="ECO:0000256" key="2">
    <source>
        <dbReference type="ARBA" id="ARBA00008891"/>
    </source>
</evidence>
<dbReference type="Gene3D" id="2.160.20.10">
    <property type="entry name" value="Single-stranded right-handed beta-helix, Pectin lyase-like"/>
    <property type="match status" value="1"/>
</dbReference>
<dbReference type="SUPFAM" id="SSF51126">
    <property type="entry name" value="Pectin lyase-like"/>
    <property type="match status" value="1"/>
</dbReference>
<dbReference type="InParanoid" id="A0A0D2ALU2"/>
<dbReference type="InterPro" id="IPR011050">
    <property type="entry name" value="Pectin_lyase_fold/virulence"/>
</dbReference>
<dbReference type="PANTHER" id="PTHR31321:SF137">
    <property type="entry name" value="PECTIN METHYL ESTERASE (EUROFUNG)"/>
    <property type="match status" value="1"/>
</dbReference>
<dbReference type="GO" id="GO:0042545">
    <property type="term" value="P:cell wall modification"/>
    <property type="evidence" value="ECO:0007669"/>
    <property type="project" value="InterPro"/>
</dbReference>
<gene>
    <name evidence="8" type="ORF">PV09_08421</name>
</gene>